<reference evidence="11 12" key="1">
    <citation type="journal article" date="2022" name="Nat. Ecol. Evol.">
        <title>A masculinizing supergene underlies an exaggerated male reproductive morph in a spider.</title>
        <authorList>
            <person name="Hendrickx F."/>
            <person name="De Corte Z."/>
            <person name="Sonet G."/>
            <person name="Van Belleghem S.M."/>
            <person name="Kostlbacher S."/>
            <person name="Vangestel C."/>
        </authorList>
    </citation>
    <scope>NUCLEOTIDE SEQUENCE [LARGE SCALE GENOMIC DNA]</scope>
    <source>
        <strain evidence="11">W744_W776</strain>
    </source>
</reference>
<dbReference type="Pfam" id="PF00230">
    <property type="entry name" value="MIP"/>
    <property type="match status" value="1"/>
</dbReference>
<comment type="caution">
    <text evidence="11">The sequence shown here is derived from an EMBL/GenBank/DDBJ whole genome shotgun (WGS) entry which is preliminary data.</text>
</comment>
<feature type="transmembrane region" description="Helical" evidence="10">
    <location>
        <begin position="158"/>
        <end position="177"/>
    </location>
</feature>
<evidence type="ECO:0000256" key="3">
    <source>
        <dbReference type="ARBA" id="ARBA00022448"/>
    </source>
</evidence>
<feature type="transmembrane region" description="Helical" evidence="10">
    <location>
        <begin position="27"/>
        <end position="46"/>
    </location>
</feature>
<feature type="transmembrane region" description="Helical" evidence="10">
    <location>
        <begin position="189"/>
        <end position="207"/>
    </location>
</feature>
<sequence>MDCCKNTMSKFLFALCRSPMKEACAEFLGTFFLVLCGNGVMASITLGRLGQEAAIVSAFGWGLSLGIGIWISGGISGGHLNPAVTTAMAVMRKCSWNKVVPYLVAQYLASFLAASVVFLVYHDGIVEFDLGTRQLPPLANSTAQIFATYPKDSVSTGILFADQVVGTCLLLIVICTATDSRSGRSESHLPGLIIGLGLTAIALAFGHNCGAPLNPARDFSPRLFTAIAGWGFDTFSFRNYTWFWIPIVAPHVGALVVFNVNDRLERITTESPPKSSIPPVFGSLSPTEKSLLDSNKAPEHSSVISAEGSQDFLNEALTPKESAIEE</sequence>
<evidence type="ECO:0000256" key="8">
    <source>
        <dbReference type="RuleBase" id="RU000477"/>
    </source>
</evidence>
<feature type="transmembrane region" description="Helical" evidence="10">
    <location>
        <begin position="240"/>
        <end position="260"/>
    </location>
</feature>
<protein>
    <submittedName>
        <fullName evidence="11">Uncharacterized protein</fullName>
    </submittedName>
</protein>
<dbReference type="PANTHER" id="PTHR43829">
    <property type="entry name" value="AQUAPORIN OR AQUAGLYCEROPORIN RELATED"/>
    <property type="match status" value="1"/>
</dbReference>
<feature type="transmembrane region" description="Helical" evidence="10">
    <location>
        <begin position="99"/>
        <end position="121"/>
    </location>
</feature>
<comment type="subcellular location">
    <subcellularLocation>
        <location evidence="1">Membrane</location>
        <topology evidence="1">Multi-pass membrane protein</topology>
    </subcellularLocation>
</comment>
<keyword evidence="4 8" id="KW-0812">Transmembrane</keyword>
<feature type="compositionally biased region" description="Polar residues" evidence="9">
    <location>
        <begin position="302"/>
        <end position="312"/>
    </location>
</feature>
<dbReference type="InterPro" id="IPR000425">
    <property type="entry name" value="MIP"/>
</dbReference>
<evidence type="ECO:0000256" key="5">
    <source>
        <dbReference type="ARBA" id="ARBA00022989"/>
    </source>
</evidence>
<accession>A0AAV6TYY4</accession>
<name>A0AAV6TYY4_9ARAC</name>
<evidence type="ECO:0000256" key="10">
    <source>
        <dbReference type="SAM" id="Phobius"/>
    </source>
</evidence>
<keyword evidence="12" id="KW-1185">Reference proteome</keyword>
<dbReference type="Gene3D" id="1.20.1080.10">
    <property type="entry name" value="Glycerol uptake facilitator protein"/>
    <property type="match status" value="1"/>
</dbReference>
<evidence type="ECO:0000256" key="1">
    <source>
        <dbReference type="ARBA" id="ARBA00004141"/>
    </source>
</evidence>
<evidence type="ECO:0000313" key="12">
    <source>
        <dbReference type="Proteomes" id="UP000827092"/>
    </source>
</evidence>
<dbReference type="CDD" id="cd00333">
    <property type="entry name" value="MIP"/>
    <property type="match status" value="1"/>
</dbReference>
<dbReference type="Proteomes" id="UP000827092">
    <property type="component" value="Unassembled WGS sequence"/>
</dbReference>
<keyword evidence="3 8" id="KW-0813">Transport</keyword>
<dbReference type="GO" id="GO:0015250">
    <property type="term" value="F:water channel activity"/>
    <property type="evidence" value="ECO:0007669"/>
    <property type="project" value="TreeGrafter"/>
</dbReference>
<keyword evidence="5 10" id="KW-1133">Transmembrane helix</keyword>
<organism evidence="11 12">
    <name type="scientific">Oedothorax gibbosus</name>
    <dbReference type="NCBI Taxonomy" id="931172"/>
    <lineage>
        <taxon>Eukaryota</taxon>
        <taxon>Metazoa</taxon>
        <taxon>Ecdysozoa</taxon>
        <taxon>Arthropoda</taxon>
        <taxon>Chelicerata</taxon>
        <taxon>Arachnida</taxon>
        <taxon>Araneae</taxon>
        <taxon>Araneomorphae</taxon>
        <taxon>Entelegynae</taxon>
        <taxon>Araneoidea</taxon>
        <taxon>Linyphiidae</taxon>
        <taxon>Erigoninae</taxon>
        <taxon>Oedothorax</taxon>
    </lineage>
</organism>
<evidence type="ECO:0000256" key="4">
    <source>
        <dbReference type="ARBA" id="ARBA00022692"/>
    </source>
</evidence>
<dbReference type="InterPro" id="IPR050363">
    <property type="entry name" value="MIP/Aquaporin"/>
</dbReference>
<feature type="region of interest" description="Disordered" evidence="9">
    <location>
        <begin position="288"/>
        <end position="326"/>
    </location>
</feature>
<comment type="similarity">
    <text evidence="2 8">Belongs to the MIP/aquaporin (TC 1.A.8) family.</text>
</comment>
<proteinExistence type="inferred from homology"/>
<evidence type="ECO:0000256" key="6">
    <source>
        <dbReference type="ARBA" id="ARBA00023136"/>
    </source>
</evidence>
<dbReference type="SUPFAM" id="SSF81338">
    <property type="entry name" value="Aquaporin-like"/>
    <property type="match status" value="1"/>
</dbReference>
<dbReference type="PRINTS" id="PR00783">
    <property type="entry name" value="MINTRINSICP"/>
</dbReference>
<dbReference type="GO" id="GO:0016323">
    <property type="term" value="C:basolateral plasma membrane"/>
    <property type="evidence" value="ECO:0007669"/>
    <property type="project" value="TreeGrafter"/>
</dbReference>
<dbReference type="AlphaFoldDB" id="A0AAV6TYY4"/>
<comment type="function">
    <text evidence="7">Aquaglyceroporin that may modulate the water content and osmolytes during anhydrobiosis.</text>
</comment>
<dbReference type="PANTHER" id="PTHR43829:SF9">
    <property type="entry name" value="AQUAPORIN-9"/>
    <property type="match status" value="1"/>
</dbReference>
<dbReference type="InterPro" id="IPR023271">
    <property type="entry name" value="Aquaporin-like"/>
</dbReference>
<gene>
    <name evidence="11" type="ORF">JTE90_023609</name>
</gene>
<evidence type="ECO:0000256" key="7">
    <source>
        <dbReference type="ARBA" id="ARBA00045280"/>
    </source>
</evidence>
<evidence type="ECO:0000313" key="11">
    <source>
        <dbReference type="EMBL" id="KAG8177292.1"/>
    </source>
</evidence>
<feature type="transmembrane region" description="Helical" evidence="10">
    <location>
        <begin position="58"/>
        <end position="78"/>
    </location>
</feature>
<dbReference type="EMBL" id="JAFNEN010000789">
    <property type="protein sequence ID" value="KAG8177292.1"/>
    <property type="molecule type" value="Genomic_DNA"/>
</dbReference>
<evidence type="ECO:0000256" key="2">
    <source>
        <dbReference type="ARBA" id="ARBA00006175"/>
    </source>
</evidence>
<keyword evidence="6 10" id="KW-0472">Membrane</keyword>
<evidence type="ECO:0000256" key="9">
    <source>
        <dbReference type="SAM" id="MobiDB-lite"/>
    </source>
</evidence>
<dbReference type="GO" id="GO:0015254">
    <property type="term" value="F:glycerol channel activity"/>
    <property type="evidence" value="ECO:0007669"/>
    <property type="project" value="TreeGrafter"/>
</dbReference>
<dbReference type="NCBIfam" id="TIGR00861">
    <property type="entry name" value="MIP"/>
    <property type="match status" value="1"/>
</dbReference>